<evidence type="ECO:0000313" key="2">
    <source>
        <dbReference type="EMBL" id="NNG38361.1"/>
    </source>
</evidence>
<dbReference type="InterPro" id="IPR005149">
    <property type="entry name" value="Tscrpt_reg_PadR_N"/>
</dbReference>
<organism evidence="2 3">
    <name type="scientific">Flexivirga aerilata</name>
    <dbReference type="NCBI Taxonomy" id="1656889"/>
    <lineage>
        <taxon>Bacteria</taxon>
        <taxon>Bacillati</taxon>
        <taxon>Actinomycetota</taxon>
        <taxon>Actinomycetes</taxon>
        <taxon>Micrococcales</taxon>
        <taxon>Dermacoccaceae</taxon>
        <taxon>Flexivirga</taxon>
    </lineage>
</organism>
<dbReference type="EMBL" id="JABENB010000001">
    <property type="protein sequence ID" value="NNG38361.1"/>
    <property type="molecule type" value="Genomic_DNA"/>
</dbReference>
<dbReference type="AlphaFoldDB" id="A0A849AGG6"/>
<dbReference type="Pfam" id="PF03551">
    <property type="entry name" value="PadR"/>
    <property type="match status" value="1"/>
</dbReference>
<dbReference type="InterPro" id="IPR036388">
    <property type="entry name" value="WH-like_DNA-bd_sf"/>
</dbReference>
<dbReference type="Proteomes" id="UP000557772">
    <property type="component" value="Unassembled WGS sequence"/>
</dbReference>
<comment type="caution">
    <text evidence="2">The sequence shown here is derived from an EMBL/GenBank/DDBJ whole genome shotgun (WGS) entry which is preliminary data.</text>
</comment>
<dbReference type="Gene3D" id="1.10.10.10">
    <property type="entry name" value="Winged helix-like DNA-binding domain superfamily/Winged helix DNA-binding domain"/>
    <property type="match status" value="1"/>
</dbReference>
<proteinExistence type="predicted"/>
<reference evidence="2 3" key="1">
    <citation type="submission" date="2020-05" db="EMBL/GenBank/DDBJ databases">
        <title>Flexivirga sp. ID2601S isolated from air conditioner.</title>
        <authorList>
            <person name="Kim D.H."/>
        </authorList>
    </citation>
    <scope>NUCLEOTIDE SEQUENCE [LARGE SCALE GENOMIC DNA]</scope>
    <source>
        <strain evidence="2 3">ID2601S</strain>
    </source>
</reference>
<gene>
    <name evidence="2" type="ORF">HJ588_03605</name>
</gene>
<evidence type="ECO:0000313" key="3">
    <source>
        <dbReference type="Proteomes" id="UP000557772"/>
    </source>
</evidence>
<sequence length="255" mass="27609">MGGARRGHLHSFARTPGWIVYCGATKLPRFSRPCVKIFAEAFHIPSVPFRSPRRPLRTGAITPRRTALGCDGVTGEVELRPVAFAVLGVVAEGPTHGFAAAALFAAGGELGRVWRLPRPVIYRELARLGEAGLVREVGVETGGPGPSRVVVEITPAGREALDRWLLQPVHRAREVRDALLLKLALLHRRGSDPGPLLAGQRAVFEDRVRALEEAVDAAPADDFERTLLLWRLASTRSALDFLAAVGAPVIRHEGE</sequence>
<accession>A0A849AGG6</accession>
<feature type="domain" description="Transcription regulator PadR N-terminal" evidence="1">
    <location>
        <begin position="86"/>
        <end position="162"/>
    </location>
</feature>
<keyword evidence="3" id="KW-1185">Reference proteome</keyword>
<evidence type="ECO:0000259" key="1">
    <source>
        <dbReference type="Pfam" id="PF03551"/>
    </source>
</evidence>
<dbReference type="InterPro" id="IPR036390">
    <property type="entry name" value="WH_DNA-bd_sf"/>
</dbReference>
<protein>
    <submittedName>
        <fullName evidence="2">PadR family transcriptional regulator</fullName>
    </submittedName>
</protein>
<dbReference type="SUPFAM" id="SSF46785">
    <property type="entry name" value="Winged helix' DNA-binding domain"/>
    <property type="match status" value="1"/>
</dbReference>
<name>A0A849AGG6_9MICO</name>